<evidence type="ECO:0000259" key="8">
    <source>
        <dbReference type="Pfam" id="PF02687"/>
    </source>
</evidence>
<accession>A0ABW0ZGQ5</accession>
<keyword evidence="5 7" id="KW-0472">Membrane</keyword>
<feature type="transmembrane region" description="Helical" evidence="7">
    <location>
        <begin position="769"/>
        <end position="791"/>
    </location>
</feature>
<feature type="transmembrane region" description="Helical" evidence="7">
    <location>
        <begin position="860"/>
        <end position="882"/>
    </location>
</feature>
<reference evidence="10" key="1">
    <citation type="journal article" date="2019" name="Int. J. Syst. Evol. Microbiol.">
        <title>The Global Catalogue of Microorganisms (GCM) 10K type strain sequencing project: providing services to taxonomists for standard genome sequencing and annotation.</title>
        <authorList>
            <consortium name="The Broad Institute Genomics Platform"/>
            <consortium name="The Broad Institute Genome Sequencing Center for Infectious Disease"/>
            <person name="Wu L."/>
            <person name="Ma J."/>
        </authorList>
    </citation>
    <scope>NUCLEOTIDE SEQUENCE [LARGE SCALE GENOMIC DNA]</scope>
    <source>
        <strain evidence="10">YIM 94188</strain>
    </source>
</reference>
<feature type="transmembrane region" description="Helical" evidence="7">
    <location>
        <begin position="286"/>
        <end position="307"/>
    </location>
</feature>
<feature type="transmembrane region" description="Helical" evidence="7">
    <location>
        <begin position="338"/>
        <end position="365"/>
    </location>
</feature>
<comment type="subcellular location">
    <subcellularLocation>
        <location evidence="1">Cell membrane</location>
        <topology evidence="1">Multi-pass membrane protein</topology>
    </subcellularLocation>
</comment>
<keyword evidence="2" id="KW-1003">Cell membrane</keyword>
<feature type="transmembrane region" description="Helical" evidence="7">
    <location>
        <begin position="461"/>
        <end position="490"/>
    </location>
</feature>
<feature type="transmembrane region" description="Helical" evidence="7">
    <location>
        <begin position="385"/>
        <end position="406"/>
    </location>
</feature>
<evidence type="ECO:0000313" key="10">
    <source>
        <dbReference type="Proteomes" id="UP001596072"/>
    </source>
</evidence>
<gene>
    <name evidence="9" type="ORF">ACFPQB_09905</name>
</gene>
<dbReference type="Pfam" id="PF02687">
    <property type="entry name" value="FtsX"/>
    <property type="match status" value="2"/>
</dbReference>
<proteinExistence type="inferred from homology"/>
<feature type="domain" description="ABC3 transporter permease C-terminal" evidence="8">
    <location>
        <begin position="770"/>
        <end position="882"/>
    </location>
</feature>
<dbReference type="InterPro" id="IPR003838">
    <property type="entry name" value="ABC3_permease_C"/>
</dbReference>
<evidence type="ECO:0000313" key="9">
    <source>
        <dbReference type="EMBL" id="MFC5729232.1"/>
    </source>
</evidence>
<dbReference type="InterPro" id="IPR050250">
    <property type="entry name" value="Macrolide_Exporter_MacB"/>
</dbReference>
<evidence type="ECO:0000256" key="1">
    <source>
        <dbReference type="ARBA" id="ARBA00004651"/>
    </source>
</evidence>
<dbReference type="EMBL" id="JBHSNS010000003">
    <property type="protein sequence ID" value="MFC5729232.1"/>
    <property type="molecule type" value="Genomic_DNA"/>
</dbReference>
<feature type="transmembrane region" description="Helical" evidence="7">
    <location>
        <begin position="426"/>
        <end position="449"/>
    </location>
</feature>
<dbReference type="RefSeq" id="WP_136433301.1">
    <property type="nucleotide sequence ID" value="NZ_JBHSNS010000003.1"/>
</dbReference>
<comment type="caution">
    <text evidence="9">The sequence shown here is derived from an EMBL/GenBank/DDBJ whole genome shotgun (WGS) entry which is preliminary data.</text>
</comment>
<feature type="transmembrane region" description="Helical" evidence="7">
    <location>
        <begin position="27"/>
        <end position="48"/>
    </location>
</feature>
<feature type="transmembrane region" description="Helical" evidence="7">
    <location>
        <begin position="511"/>
        <end position="531"/>
    </location>
</feature>
<evidence type="ECO:0000256" key="5">
    <source>
        <dbReference type="ARBA" id="ARBA00023136"/>
    </source>
</evidence>
<feature type="domain" description="ABC3 transporter permease C-terminal" evidence="8">
    <location>
        <begin position="294"/>
        <end position="412"/>
    </location>
</feature>
<dbReference type="Proteomes" id="UP001596072">
    <property type="component" value="Unassembled WGS sequence"/>
</dbReference>
<name>A0ABW0ZGQ5_9ACTN</name>
<evidence type="ECO:0000256" key="7">
    <source>
        <dbReference type="SAM" id="Phobius"/>
    </source>
</evidence>
<sequence length="893" mass="91484">MSASTRGGWRVALRLARREALRRKGQTVLMLVLICLPVVAVTAAAIVWRTQDVSSAESVDRRMGSADALVETTGADRVVQGFDPYDSFGTFGEDDLSPGPNLGRGDVEAVLDVLGHDRPVIPLDRDSRLFETDRGVGDMEVVTTDLAHPLADGLLERVEGKYPPGPGEVVVNQALASRGPGIGDTLTVIRKTADGEKTLDLEVVGIAESTENRGYELAAGLPGAFGETENPTGRWLVGGGPVSWDDVRALNAIGVLVASRQVLTDPPPESALDPVAGGFDEPVDQVVVSVLALVGVMVLLEVVLLAGPAFAVRAKAQAHTLALVAAAGGTPGQARRTVLASGVVIGGLGGVLGVGIGIGIGAVAVPVAQLFDTTRFGPFDVPWPLLLLVAGFGFLSAVLAAVVPAFSASRQDVVAVLAGRRGERRLSVRSPFLGLALLGAGVAGAAVGAGTSGRGGGAGSVLIAGSALVSVVGMILVVPVVIALVARSAARLPLALRFAARDASRHRTRTVPAVAAVGATVAGVVALGIAVSSQEAANADAYVPMLPDGYGSVALSADADRSAVVDVLGRSLRDDQVVDVRGVQTSTDQGELEFEFRQGGDVLMLSHWGTLGSSYVVGAKVPDYVDLSADARAEADAVLDAGGLVLMRSERSYPEGYPAPELDGGPVTVDVRRWSPEEEASTATDVASAAAPSAVVEVSRSSPAVVLFSPRLLERLGLETSTVGMFIYGPVSEEAEKDLQEALAALPTAAYLYVERGYQPDAAVRIVQVVLAALGGILMLGGTLTATFLALSDARPDLATMAAVGARPRTRRTVAAAYALVVGGVGAVLGAPVGFIPGLAISQPLTRSWETGATAVDVPWLLILTVVAGLPLLTAAAVGACARGRLPLTARID</sequence>
<evidence type="ECO:0000256" key="6">
    <source>
        <dbReference type="ARBA" id="ARBA00038076"/>
    </source>
</evidence>
<protein>
    <submittedName>
        <fullName evidence="9">FtsX-like permease family protein</fullName>
    </submittedName>
</protein>
<keyword evidence="10" id="KW-1185">Reference proteome</keyword>
<keyword evidence="3 7" id="KW-0812">Transmembrane</keyword>
<organism evidence="9 10">
    <name type="scientific">Nocardioides vastitatis</name>
    <dbReference type="NCBI Taxonomy" id="2568655"/>
    <lineage>
        <taxon>Bacteria</taxon>
        <taxon>Bacillati</taxon>
        <taxon>Actinomycetota</taxon>
        <taxon>Actinomycetes</taxon>
        <taxon>Propionibacteriales</taxon>
        <taxon>Nocardioidaceae</taxon>
        <taxon>Nocardioides</taxon>
    </lineage>
</organism>
<dbReference type="PANTHER" id="PTHR30572:SF4">
    <property type="entry name" value="ABC TRANSPORTER PERMEASE YTRF"/>
    <property type="match status" value="1"/>
</dbReference>
<evidence type="ECO:0000256" key="3">
    <source>
        <dbReference type="ARBA" id="ARBA00022692"/>
    </source>
</evidence>
<keyword evidence="4 7" id="KW-1133">Transmembrane helix</keyword>
<evidence type="ECO:0000256" key="4">
    <source>
        <dbReference type="ARBA" id="ARBA00022989"/>
    </source>
</evidence>
<evidence type="ECO:0000256" key="2">
    <source>
        <dbReference type="ARBA" id="ARBA00022475"/>
    </source>
</evidence>
<feature type="transmembrane region" description="Helical" evidence="7">
    <location>
        <begin position="817"/>
        <end position="840"/>
    </location>
</feature>
<comment type="similarity">
    <text evidence="6">Belongs to the ABC-4 integral membrane protein family.</text>
</comment>
<dbReference type="PANTHER" id="PTHR30572">
    <property type="entry name" value="MEMBRANE COMPONENT OF TRANSPORTER-RELATED"/>
    <property type="match status" value="1"/>
</dbReference>